<evidence type="ECO:0000313" key="2">
    <source>
        <dbReference type="EMBL" id="MBO8449238.1"/>
    </source>
</evidence>
<dbReference type="Pfam" id="PF03793">
    <property type="entry name" value="PASTA"/>
    <property type="match status" value="2"/>
</dbReference>
<dbReference type="InterPro" id="IPR005543">
    <property type="entry name" value="PASTA_dom"/>
</dbReference>
<reference evidence="2" key="2">
    <citation type="journal article" date="2021" name="PeerJ">
        <title>Extensive microbial diversity within the chicken gut microbiome revealed by metagenomics and culture.</title>
        <authorList>
            <person name="Gilroy R."/>
            <person name="Ravi A."/>
            <person name="Getino M."/>
            <person name="Pursley I."/>
            <person name="Horton D.L."/>
            <person name="Alikhan N.F."/>
            <person name="Baker D."/>
            <person name="Gharbi K."/>
            <person name="Hall N."/>
            <person name="Watson M."/>
            <person name="Adriaenssens E.M."/>
            <person name="Foster-Nyarko E."/>
            <person name="Jarju S."/>
            <person name="Secka A."/>
            <person name="Antonio M."/>
            <person name="Oren A."/>
            <person name="Chaudhuri R.R."/>
            <person name="La Ragione R."/>
            <person name="Hildebrand F."/>
            <person name="Pallen M.J."/>
        </authorList>
    </citation>
    <scope>NUCLEOTIDE SEQUENCE</scope>
    <source>
        <strain evidence="2">20514</strain>
    </source>
</reference>
<dbReference type="SUPFAM" id="SSF54184">
    <property type="entry name" value="Penicillin-binding protein 2x (pbp-2x), c-terminal domain"/>
    <property type="match status" value="1"/>
</dbReference>
<evidence type="ECO:0000313" key="3">
    <source>
        <dbReference type="Proteomes" id="UP000810252"/>
    </source>
</evidence>
<dbReference type="Gene3D" id="3.30.10.20">
    <property type="match status" value="2"/>
</dbReference>
<dbReference type="CDD" id="cd06577">
    <property type="entry name" value="PASTA_pknB"/>
    <property type="match status" value="2"/>
</dbReference>
<comment type="caution">
    <text evidence="2">The sequence shown here is derived from an EMBL/GenBank/DDBJ whole genome shotgun (WGS) entry which is preliminary data.</text>
</comment>
<dbReference type="SMART" id="SM00740">
    <property type="entry name" value="PASTA"/>
    <property type="match status" value="2"/>
</dbReference>
<dbReference type="EMBL" id="JADIMQ010000115">
    <property type="protein sequence ID" value="MBO8449238.1"/>
    <property type="molecule type" value="Genomic_DNA"/>
</dbReference>
<proteinExistence type="predicted"/>
<reference evidence="2" key="1">
    <citation type="submission" date="2020-10" db="EMBL/GenBank/DDBJ databases">
        <authorList>
            <person name="Gilroy R."/>
        </authorList>
    </citation>
    <scope>NUCLEOTIDE SEQUENCE</scope>
    <source>
        <strain evidence="2">20514</strain>
    </source>
</reference>
<feature type="domain" description="PASTA" evidence="1">
    <location>
        <begin position="39"/>
        <end position="106"/>
    </location>
</feature>
<evidence type="ECO:0000259" key="1">
    <source>
        <dbReference type="PROSITE" id="PS51178"/>
    </source>
</evidence>
<gene>
    <name evidence="2" type="ORF">IAC29_08215</name>
</gene>
<dbReference type="PROSITE" id="PS51178">
    <property type="entry name" value="PASTA"/>
    <property type="match status" value="1"/>
</dbReference>
<dbReference type="AlphaFoldDB" id="A0A9D9HGC5"/>
<protein>
    <submittedName>
        <fullName evidence="2">PASTA domain-containing protein</fullName>
    </submittedName>
</protein>
<name>A0A9D9HGC5_9BACT</name>
<accession>A0A9D9HGC5</accession>
<dbReference type="Proteomes" id="UP000810252">
    <property type="component" value="Unassembled WGS sequence"/>
</dbReference>
<organism evidence="2 3">
    <name type="scientific">Candidatus Cryptobacteroides merdigallinarum</name>
    <dbReference type="NCBI Taxonomy" id="2840770"/>
    <lineage>
        <taxon>Bacteria</taxon>
        <taxon>Pseudomonadati</taxon>
        <taxon>Bacteroidota</taxon>
        <taxon>Bacteroidia</taxon>
        <taxon>Bacteroidales</taxon>
        <taxon>Candidatus Cryptobacteroides</taxon>
    </lineage>
</organism>
<sequence length="273" mass="30006">MKIKNFLFNRITANIFAGIVLVAALLAGTRVMLDKITRHNHEITVPDLTNKSVAEAGKILSENGMRLEVIDSVYVRRMGKGLIYRQNPSPGSKVKEGRRILLTINAVNPKKVMMPNLVGYSMRQAKAEILSKGLRIGRLEYVTDIATNNVLKQLHGGQEIAAGAMIESGAAIDLVLGLNNDDCVTYAPAVTGLKYMNAIEAVHDNSLNIKDIVFDETVRNYTDSLEAVVFRMEPDYGAEPLLMGTDISLFLTTDMSKVPVPEDLEDEENAGTR</sequence>